<dbReference type="InterPro" id="IPR058678">
    <property type="entry name" value="ARM_PUB"/>
</dbReference>
<organism evidence="3 4">
    <name type="scientific">Elaeis guineensis var. tenera</name>
    <name type="common">Oil palm</name>
    <dbReference type="NCBI Taxonomy" id="51953"/>
    <lineage>
        <taxon>Eukaryota</taxon>
        <taxon>Viridiplantae</taxon>
        <taxon>Streptophyta</taxon>
        <taxon>Embryophyta</taxon>
        <taxon>Tracheophyta</taxon>
        <taxon>Spermatophyta</taxon>
        <taxon>Magnoliopsida</taxon>
        <taxon>Liliopsida</taxon>
        <taxon>Arecaceae</taxon>
        <taxon>Arecoideae</taxon>
        <taxon>Cocoseae</taxon>
        <taxon>Elaeidinae</taxon>
        <taxon>Elaeis</taxon>
    </lineage>
</organism>
<evidence type="ECO:0000313" key="3">
    <source>
        <dbReference type="Proteomes" id="UP000504607"/>
    </source>
</evidence>
<dbReference type="PANTHER" id="PTHR47873:SF1">
    <property type="entry name" value="ARM REPEAT SUPERFAMILY PROTEIN"/>
    <property type="match status" value="1"/>
</dbReference>
<dbReference type="PRINTS" id="PR01217">
    <property type="entry name" value="PRICHEXTENSN"/>
</dbReference>
<evidence type="ECO:0000259" key="2">
    <source>
        <dbReference type="Pfam" id="PF25598"/>
    </source>
</evidence>
<dbReference type="OrthoDB" id="1930451at2759"/>
<dbReference type="KEGG" id="egu:105042156"/>
<evidence type="ECO:0000313" key="4">
    <source>
        <dbReference type="RefSeq" id="XP_029120654.1"/>
    </source>
</evidence>
<dbReference type="AlphaFoldDB" id="A0A8N4EZQ5"/>
<name>A0A8N4EZQ5_ELAGV</name>
<feature type="domain" description="U-box" evidence="2">
    <location>
        <begin position="155"/>
        <end position="329"/>
    </location>
</feature>
<protein>
    <submittedName>
        <fullName evidence="4">Proline-rich protein 36</fullName>
    </submittedName>
</protein>
<feature type="compositionally biased region" description="Low complexity" evidence="1">
    <location>
        <begin position="90"/>
        <end position="103"/>
    </location>
</feature>
<dbReference type="Pfam" id="PF25598">
    <property type="entry name" value="ARM_PUB"/>
    <property type="match status" value="1"/>
</dbReference>
<proteinExistence type="predicted"/>
<gene>
    <name evidence="4" type="primary">LOC105042156</name>
</gene>
<dbReference type="GeneID" id="105042156"/>
<sequence>MSRSHHQQNPQHPKLKPPPRPLFSCGIFRNCTQAALSPTAPPPSATTFLPSPSPPPPPSASPPRPSPPVPPPPASDPTPTIEPDRPPPSSSSSSSSSSSTSQSFTQWRFPLHHHHHHQPPTEADARPVAPPDSADDLAEAFHAAKIHFASGARLPALRLLERSLFPDPSQPGVSCPPAVMAGVVESLRDPAWARPAAKVLLALLLAEANRQAAVEAGAAAAAVEAVAASGPSGATAERALAALELLCTVAEGAAEVRGHALAAPALAGAAERMGGRGRECAIGVLTAIYGGKRASEAPEEVARAVVAAMQGECSARGRRKGAQLLRSMQEIGQLDLGNDGWNAC</sequence>
<evidence type="ECO:0000256" key="1">
    <source>
        <dbReference type="SAM" id="MobiDB-lite"/>
    </source>
</evidence>
<dbReference type="Proteomes" id="UP000504607">
    <property type="component" value="Chromosome 1"/>
</dbReference>
<reference evidence="4" key="1">
    <citation type="submission" date="2025-08" db="UniProtKB">
        <authorList>
            <consortium name="RefSeq"/>
        </authorList>
    </citation>
    <scope>IDENTIFICATION</scope>
</reference>
<feature type="region of interest" description="Disordered" evidence="1">
    <location>
        <begin position="1"/>
        <end position="134"/>
    </location>
</feature>
<feature type="compositionally biased region" description="Pro residues" evidence="1">
    <location>
        <begin position="51"/>
        <end position="76"/>
    </location>
</feature>
<accession>A0A8N4EZQ5</accession>
<dbReference type="PANTHER" id="PTHR47873">
    <property type="entry name" value="ARM REPEAT SUPERFAMILY PROTEIN"/>
    <property type="match status" value="1"/>
</dbReference>
<keyword evidence="3" id="KW-1185">Reference proteome</keyword>
<dbReference type="RefSeq" id="XP_029120654.1">
    <property type="nucleotide sequence ID" value="XM_029264821.1"/>
</dbReference>